<name>A0A6A7A4F0_9PLEO</name>
<evidence type="ECO:0000313" key="2">
    <source>
        <dbReference type="EMBL" id="KAF2827619.1"/>
    </source>
</evidence>
<sequence length="245" mass="27586">MANIKSPNNNDNNYNSRNPPTMATPEPKYPHTTHDHSALSTYFLDVSAFTASVSMSKASTLRETGNDVPTSLATISSRNRTAPPLLYSRTAVIDPSTIDFNRIGILFAYGDYYYIVLDAMPAQATPYSGFLHRSRIGMTLTCEWESIRGKTRACPRGVGTAGNEGGWWHVHSRTLMQLRSHVLDAAKEAEVRRLSVKRPMPELVFRNDLEHQFRRVIDAHYGILRVKGKQVKLEAEKAWEKFMVG</sequence>
<feature type="compositionally biased region" description="Low complexity" evidence="1">
    <location>
        <begin position="7"/>
        <end position="20"/>
    </location>
</feature>
<gene>
    <name evidence="2" type="ORF">CC86DRAFT_455229</name>
</gene>
<accession>A0A6A7A4F0</accession>
<evidence type="ECO:0000313" key="3">
    <source>
        <dbReference type="Proteomes" id="UP000799424"/>
    </source>
</evidence>
<dbReference type="EMBL" id="MU006224">
    <property type="protein sequence ID" value="KAF2827619.1"/>
    <property type="molecule type" value="Genomic_DNA"/>
</dbReference>
<dbReference type="Proteomes" id="UP000799424">
    <property type="component" value="Unassembled WGS sequence"/>
</dbReference>
<proteinExistence type="predicted"/>
<dbReference type="AlphaFoldDB" id="A0A6A7A4F0"/>
<reference evidence="2" key="1">
    <citation type="journal article" date="2020" name="Stud. Mycol.">
        <title>101 Dothideomycetes genomes: a test case for predicting lifestyles and emergence of pathogens.</title>
        <authorList>
            <person name="Haridas S."/>
            <person name="Albert R."/>
            <person name="Binder M."/>
            <person name="Bloem J."/>
            <person name="Labutti K."/>
            <person name="Salamov A."/>
            <person name="Andreopoulos B."/>
            <person name="Baker S."/>
            <person name="Barry K."/>
            <person name="Bills G."/>
            <person name="Bluhm B."/>
            <person name="Cannon C."/>
            <person name="Castanera R."/>
            <person name="Culley D."/>
            <person name="Daum C."/>
            <person name="Ezra D."/>
            <person name="Gonzalez J."/>
            <person name="Henrissat B."/>
            <person name="Kuo A."/>
            <person name="Liang C."/>
            <person name="Lipzen A."/>
            <person name="Lutzoni F."/>
            <person name="Magnuson J."/>
            <person name="Mondo S."/>
            <person name="Nolan M."/>
            <person name="Ohm R."/>
            <person name="Pangilinan J."/>
            <person name="Park H.-J."/>
            <person name="Ramirez L."/>
            <person name="Alfaro M."/>
            <person name="Sun H."/>
            <person name="Tritt A."/>
            <person name="Yoshinaga Y."/>
            <person name="Zwiers L.-H."/>
            <person name="Turgeon B."/>
            <person name="Goodwin S."/>
            <person name="Spatafora J."/>
            <person name="Crous P."/>
            <person name="Grigoriev I."/>
        </authorList>
    </citation>
    <scope>NUCLEOTIDE SEQUENCE</scope>
    <source>
        <strain evidence="2">CBS 113818</strain>
    </source>
</reference>
<organism evidence="2 3">
    <name type="scientific">Ophiobolus disseminans</name>
    <dbReference type="NCBI Taxonomy" id="1469910"/>
    <lineage>
        <taxon>Eukaryota</taxon>
        <taxon>Fungi</taxon>
        <taxon>Dikarya</taxon>
        <taxon>Ascomycota</taxon>
        <taxon>Pezizomycotina</taxon>
        <taxon>Dothideomycetes</taxon>
        <taxon>Pleosporomycetidae</taxon>
        <taxon>Pleosporales</taxon>
        <taxon>Pleosporineae</taxon>
        <taxon>Phaeosphaeriaceae</taxon>
        <taxon>Ophiobolus</taxon>
    </lineage>
</organism>
<keyword evidence="3" id="KW-1185">Reference proteome</keyword>
<protein>
    <submittedName>
        <fullName evidence="2">Uncharacterized protein</fullName>
    </submittedName>
</protein>
<evidence type="ECO:0000256" key="1">
    <source>
        <dbReference type="SAM" id="MobiDB-lite"/>
    </source>
</evidence>
<feature type="region of interest" description="Disordered" evidence="1">
    <location>
        <begin position="1"/>
        <end position="34"/>
    </location>
</feature>
<dbReference type="OrthoDB" id="3668341at2759"/>